<protein>
    <recommendedName>
        <fullName evidence="2">Peptidase M56 domain-containing protein</fullName>
    </recommendedName>
</protein>
<dbReference type="PANTHER" id="PTHR34978">
    <property type="entry name" value="POSSIBLE SENSOR-TRANSDUCER PROTEIN BLAR"/>
    <property type="match status" value="1"/>
</dbReference>
<keyword evidence="1" id="KW-0472">Membrane</keyword>
<dbReference type="InterPro" id="IPR052173">
    <property type="entry name" value="Beta-lactam_resp_regulator"/>
</dbReference>
<dbReference type="InterPro" id="IPR008756">
    <property type="entry name" value="Peptidase_M56"/>
</dbReference>
<dbReference type="Proteomes" id="UP000284841">
    <property type="component" value="Unassembled WGS sequence"/>
</dbReference>
<feature type="transmembrane region" description="Helical" evidence="1">
    <location>
        <begin position="326"/>
        <end position="350"/>
    </location>
</feature>
<dbReference type="CDD" id="cd07341">
    <property type="entry name" value="M56_BlaR1_MecR1_like"/>
    <property type="match status" value="1"/>
</dbReference>
<sequence length="552" mass="63468">MNEILKIFLSLSLSGSLLILVLLLCRPLFKNKVSKSWQYYIWLVVIIRLLLPFAPETSPIGSLFQTIDNATIQIDTADSPEQDIVSSVQSANTMATENDAVSQQEELSTDITSLTKRIFAGLMRNLWLAWLVVALILMIRKITIYQDFIKYIKAGHMEISNTALLDRLAIIGKQSGVKKPVELYTNSLISSPILIGFFRPCIVLPTADLLDADFQYTILHELTHYKRRDMFYKWLIQFTICLHWFNPLVYVMVREVGRMCELACDEAVIKTLDAKGRQDYGNTLINAIGIAGNYKDTLASVTLNESKNLLKERLEAIMVYRKKTKLIVFITLVLTMSLIYGATAMGAYAISSGPTFDKEAKQIDSESKSTEDEYLKWKIKKKKDAYYYRNQRVRIFMDMRADRSFENFNYDELGKIDLRLVRAQDNTIEKVGYLPKAEVKKILKDLDIKQKEDGKIKRLSKKAVSKEVLNVINSCETGTWYAIVDNRYQYIYYRNMPHNYAWTPKLNKKSAAIDIFDLGKSSGTYVLLKVPKNLKLTIHYNSKKVKYTKVHI</sequence>
<accession>A0A415E3G4</accession>
<feature type="transmembrane region" description="Helical" evidence="1">
    <location>
        <begin position="6"/>
        <end position="25"/>
    </location>
</feature>
<organism evidence="3 4">
    <name type="scientific">Emergencia timonensis</name>
    <dbReference type="NCBI Taxonomy" id="1776384"/>
    <lineage>
        <taxon>Bacteria</taxon>
        <taxon>Bacillati</taxon>
        <taxon>Bacillota</taxon>
        <taxon>Clostridia</taxon>
        <taxon>Peptostreptococcales</taxon>
        <taxon>Anaerovoracaceae</taxon>
        <taxon>Emergencia</taxon>
    </lineage>
</organism>
<evidence type="ECO:0000256" key="1">
    <source>
        <dbReference type="SAM" id="Phobius"/>
    </source>
</evidence>
<keyword evidence="1" id="KW-0812">Transmembrane</keyword>
<dbReference type="EMBL" id="QRMS01000002">
    <property type="protein sequence ID" value="RHJ88114.1"/>
    <property type="molecule type" value="Genomic_DNA"/>
</dbReference>
<name>A0A415E3G4_9FIRM</name>
<gene>
    <name evidence="3" type="ORF">DW099_06760</name>
</gene>
<comment type="caution">
    <text evidence="3">The sequence shown here is derived from an EMBL/GenBank/DDBJ whole genome shotgun (WGS) entry which is preliminary data.</text>
</comment>
<evidence type="ECO:0000313" key="3">
    <source>
        <dbReference type="EMBL" id="RHJ88114.1"/>
    </source>
</evidence>
<dbReference type="STRING" id="1776384.GCA_900086585_03681"/>
<dbReference type="PANTHER" id="PTHR34978:SF3">
    <property type="entry name" value="SLR0241 PROTEIN"/>
    <property type="match status" value="1"/>
</dbReference>
<keyword evidence="4" id="KW-1185">Reference proteome</keyword>
<reference evidence="3 4" key="1">
    <citation type="submission" date="2018-08" db="EMBL/GenBank/DDBJ databases">
        <title>A genome reference for cultivated species of the human gut microbiota.</title>
        <authorList>
            <person name="Zou Y."/>
            <person name="Xue W."/>
            <person name="Luo G."/>
        </authorList>
    </citation>
    <scope>NUCLEOTIDE SEQUENCE [LARGE SCALE GENOMIC DNA]</scope>
    <source>
        <strain evidence="3 4">AM07-24</strain>
    </source>
</reference>
<feature type="domain" description="Peptidase M56" evidence="2">
    <location>
        <begin position="7"/>
        <end position="317"/>
    </location>
</feature>
<evidence type="ECO:0000259" key="2">
    <source>
        <dbReference type="Pfam" id="PF05569"/>
    </source>
</evidence>
<dbReference type="RefSeq" id="WP_118334668.1">
    <property type="nucleotide sequence ID" value="NZ_AP025567.1"/>
</dbReference>
<feature type="transmembrane region" description="Helical" evidence="1">
    <location>
        <begin position="37"/>
        <end position="54"/>
    </location>
</feature>
<evidence type="ECO:0000313" key="4">
    <source>
        <dbReference type="Proteomes" id="UP000284841"/>
    </source>
</evidence>
<feature type="transmembrane region" description="Helical" evidence="1">
    <location>
        <begin position="118"/>
        <end position="139"/>
    </location>
</feature>
<dbReference type="AlphaFoldDB" id="A0A415E3G4"/>
<proteinExistence type="predicted"/>
<keyword evidence="1" id="KW-1133">Transmembrane helix</keyword>
<dbReference type="OrthoDB" id="9762883at2"/>
<dbReference type="Pfam" id="PF05569">
    <property type="entry name" value="Peptidase_M56"/>
    <property type="match status" value="1"/>
</dbReference>